<evidence type="ECO:0000313" key="10">
    <source>
        <dbReference type="EMBL" id="KAJ9590932.1"/>
    </source>
</evidence>
<name>A0AAD8A1Z9_DIPPU</name>
<dbReference type="Gene3D" id="3.40.50.12780">
    <property type="entry name" value="N-terminal domain of ligase-like"/>
    <property type="match status" value="1"/>
</dbReference>
<dbReference type="PANTHER" id="PTHR43201:SF5">
    <property type="entry name" value="MEDIUM-CHAIN ACYL-COA LIGASE ACSF2, MITOCHONDRIAL"/>
    <property type="match status" value="1"/>
</dbReference>
<comment type="catalytic activity">
    <reaction evidence="6">
        <text>octanoate + ATP + CoA = octanoyl-CoA + AMP + diphosphate</text>
        <dbReference type="Rhea" id="RHEA:33631"/>
        <dbReference type="ChEBI" id="CHEBI:25646"/>
        <dbReference type="ChEBI" id="CHEBI:30616"/>
        <dbReference type="ChEBI" id="CHEBI:33019"/>
        <dbReference type="ChEBI" id="CHEBI:57287"/>
        <dbReference type="ChEBI" id="CHEBI:57386"/>
        <dbReference type="ChEBI" id="CHEBI:456215"/>
    </reaction>
</comment>
<dbReference type="InterPro" id="IPR025110">
    <property type="entry name" value="AMP-bd_C"/>
</dbReference>
<evidence type="ECO:0000256" key="3">
    <source>
        <dbReference type="ARBA" id="ARBA00037247"/>
    </source>
</evidence>
<dbReference type="InterPro" id="IPR000873">
    <property type="entry name" value="AMP-dep_synth/lig_dom"/>
</dbReference>
<dbReference type="GO" id="GO:0006631">
    <property type="term" value="P:fatty acid metabolic process"/>
    <property type="evidence" value="ECO:0007669"/>
    <property type="project" value="TreeGrafter"/>
</dbReference>
<evidence type="ECO:0000256" key="7">
    <source>
        <dbReference type="ARBA" id="ARBA00048277"/>
    </source>
</evidence>
<dbReference type="InterPro" id="IPR042099">
    <property type="entry name" value="ANL_N_sf"/>
</dbReference>
<evidence type="ECO:0000259" key="8">
    <source>
        <dbReference type="Pfam" id="PF00501"/>
    </source>
</evidence>
<feature type="non-terminal residue" evidence="10">
    <location>
        <position position="1"/>
    </location>
</feature>
<dbReference type="Proteomes" id="UP001233999">
    <property type="component" value="Unassembled WGS sequence"/>
</dbReference>
<dbReference type="InterPro" id="IPR020845">
    <property type="entry name" value="AMP-binding_CS"/>
</dbReference>
<comment type="caution">
    <text evidence="10">The sequence shown here is derived from an EMBL/GenBank/DDBJ whole genome shotgun (WGS) entry which is preliminary data.</text>
</comment>
<comment type="function">
    <text evidence="3">Acyl-CoA synthases catalyze the initial reaction in fatty acid metabolism, by forming a thioester with CoA. Has some preference toward medium-chain substrates. Plays a role in adipocyte differentiation.</text>
</comment>
<dbReference type="FunFam" id="3.30.300.30:FF:000008">
    <property type="entry name" value="2,3-dihydroxybenzoate-AMP ligase"/>
    <property type="match status" value="1"/>
</dbReference>
<dbReference type="EC" id="6.2.1.2" evidence="4"/>
<dbReference type="PANTHER" id="PTHR43201">
    <property type="entry name" value="ACYL-COA SYNTHETASE"/>
    <property type="match status" value="1"/>
</dbReference>
<dbReference type="Pfam" id="PF13193">
    <property type="entry name" value="AMP-binding_C"/>
    <property type="match status" value="1"/>
</dbReference>
<evidence type="ECO:0000256" key="1">
    <source>
        <dbReference type="ARBA" id="ARBA00006432"/>
    </source>
</evidence>
<dbReference type="GO" id="GO:0031956">
    <property type="term" value="F:medium-chain fatty acid-CoA ligase activity"/>
    <property type="evidence" value="ECO:0007669"/>
    <property type="project" value="UniProtKB-EC"/>
</dbReference>
<dbReference type="SUPFAM" id="SSF56801">
    <property type="entry name" value="Acetyl-CoA synthetase-like"/>
    <property type="match status" value="1"/>
</dbReference>
<reference evidence="10" key="2">
    <citation type="submission" date="2023-05" db="EMBL/GenBank/DDBJ databases">
        <authorList>
            <person name="Fouks B."/>
        </authorList>
    </citation>
    <scope>NUCLEOTIDE SEQUENCE</scope>
    <source>
        <strain evidence="10">Stay&amp;Tobe</strain>
        <tissue evidence="10">Testes</tissue>
    </source>
</reference>
<keyword evidence="2" id="KW-0436">Ligase</keyword>
<evidence type="ECO:0000259" key="9">
    <source>
        <dbReference type="Pfam" id="PF13193"/>
    </source>
</evidence>
<feature type="domain" description="AMP-dependent synthetase/ligase" evidence="8">
    <location>
        <begin position="30"/>
        <end position="420"/>
    </location>
</feature>
<dbReference type="AlphaFoldDB" id="A0AAD8A1Z9"/>
<evidence type="ECO:0000313" key="11">
    <source>
        <dbReference type="Proteomes" id="UP001233999"/>
    </source>
</evidence>
<organism evidence="10 11">
    <name type="scientific">Diploptera punctata</name>
    <name type="common">Pacific beetle cockroach</name>
    <dbReference type="NCBI Taxonomy" id="6984"/>
    <lineage>
        <taxon>Eukaryota</taxon>
        <taxon>Metazoa</taxon>
        <taxon>Ecdysozoa</taxon>
        <taxon>Arthropoda</taxon>
        <taxon>Hexapoda</taxon>
        <taxon>Insecta</taxon>
        <taxon>Pterygota</taxon>
        <taxon>Neoptera</taxon>
        <taxon>Polyneoptera</taxon>
        <taxon>Dictyoptera</taxon>
        <taxon>Blattodea</taxon>
        <taxon>Blaberoidea</taxon>
        <taxon>Blaberidae</taxon>
        <taxon>Diplopterinae</taxon>
        <taxon>Diploptera</taxon>
    </lineage>
</organism>
<comment type="similarity">
    <text evidence="1">Belongs to the ATP-dependent AMP-binding enzyme family.</text>
</comment>
<evidence type="ECO:0000256" key="4">
    <source>
        <dbReference type="ARBA" id="ARBA00039009"/>
    </source>
</evidence>
<dbReference type="EMBL" id="JASPKZ010004177">
    <property type="protein sequence ID" value="KAJ9590932.1"/>
    <property type="molecule type" value="Genomic_DNA"/>
</dbReference>
<comment type="catalytic activity">
    <reaction evidence="7">
        <text>a medium-chain fatty acid + ATP + CoA = a medium-chain fatty acyl-CoA + AMP + diphosphate</text>
        <dbReference type="Rhea" id="RHEA:48340"/>
        <dbReference type="ChEBI" id="CHEBI:30616"/>
        <dbReference type="ChEBI" id="CHEBI:33019"/>
        <dbReference type="ChEBI" id="CHEBI:57287"/>
        <dbReference type="ChEBI" id="CHEBI:59558"/>
        <dbReference type="ChEBI" id="CHEBI:90546"/>
        <dbReference type="ChEBI" id="CHEBI:456215"/>
        <dbReference type="EC" id="6.2.1.2"/>
    </reaction>
</comment>
<reference evidence="10" key="1">
    <citation type="journal article" date="2023" name="IScience">
        <title>Live-bearing cockroach genome reveals convergent evolutionary mechanisms linked to viviparity in insects and beyond.</title>
        <authorList>
            <person name="Fouks B."/>
            <person name="Harrison M.C."/>
            <person name="Mikhailova A.A."/>
            <person name="Marchal E."/>
            <person name="English S."/>
            <person name="Carruthers M."/>
            <person name="Jennings E.C."/>
            <person name="Chiamaka E.L."/>
            <person name="Frigard R.A."/>
            <person name="Pippel M."/>
            <person name="Attardo G.M."/>
            <person name="Benoit J.B."/>
            <person name="Bornberg-Bauer E."/>
            <person name="Tobe S.S."/>
        </authorList>
    </citation>
    <scope>NUCLEOTIDE SEQUENCE</scope>
    <source>
        <strain evidence="10">Stay&amp;Tobe</strain>
    </source>
</reference>
<keyword evidence="11" id="KW-1185">Reference proteome</keyword>
<dbReference type="InterPro" id="IPR045851">
    <property type="entry name" value="AMP-bd_C_sf"/>
</dbReference>
<protein>
    <recommendedName>
        <fullName evidence="5">Medium-chain acyl-CoA ligase ACSF2, mitochondrial</fullName>
        <ecNumber evidence="4">6.2.1.2</ecNumber>
    </recommendedName>
</protein>
<dbReference type="Gene3D" id="3.30.300.30">
    <property type="match status" value="1"/>
</dbReference>
<dbReference type="Pfam" id="PF00501">
    <property type="entry name" value="AMP-binding"/>
    <property type="match status" value="1"/>
</dbReference>
<evidence type="ECO:0000256" key="2">
    <source>
        <dbReference type="ARBA" id="ARBA00022598"/>
    </source>
</evidence>
<evidence type="ECO:0000256" key="5">
    <source>
        <dbReference type="ARBA" id="ARBA00039638"/>
    </source>
</evidence>
<accession>A0AAD8A1Z9</accession>
<feature type="domain" description="AMP-binding enzyme C-terminal" evidence="9">
    <location>
        <begin position="471"/>
        <end position="546"/>
    </location>
</feature>
<sequence>DGSTFKPSYLNVPGTKPLSALTIGQLMDIAVEKWKDREAIVSIYQGHRFTYSQVLDMADRLAASLMQMGMKHGDRLGIFGPNSSDWYISRLAAARGGFIAVQLDPAYQAPQLEFSINKVEIKVLISTEFYKSNNCYSLIQTVVPELKNCSQVGAELTCSKVPSLKRIIMMSDKPYRGTYRLNDVINSAHPELVKKIRDEQCLIQPDDGCAIQFSSGTTGTPKGALLSHHNLVNNGYEYGKGILLMNYKDSKIALSTQFCHTSASLGGIIASLWFGSTSVLPCPVFDGLKVLEGIIKEGCTHMLATPSLCVDMISKAKENGLKVTTLKCAAYGGAPCPQKLIMDFKETLNIEHLIPIYGMTEICFAFVARPEDSLQQRTTTVGHPIDHCEVKIVDKDGQMVPIGQPGELWIRGYNVMLEYWDDKEKTSQFISPDRWGKTGDQFVLLEDGTAKIVGRVKDMIIRIADNIFPAEMEEFFIQHPDILECQVFGVPDPKVGEEICAVLRLRDGVKLTEHDIKEYCKDKLPDYRIPRYICFIKDFPRSAIGKIQRSKVLEDVKKELGIK</sequence>
<gene>
    <name evidence="10" type="ORF">L9F63_016030</name>
</gene>
<evidence type="ECO:0000256" key="6">
    <source>
        <dbReference type="ARBA" id="ARBA00047319"/>
    </source>
</evidence>
<dbReference type="PROSITE" id="PS00455">
    <property type="entry name" value="AMP_BINDING"/>
    <property type="match status" value="1"/>
</dbReference>
<proteinExistence type="inferred from homology"/>